<reference evidence="1 2" key="1">
    <citation type="submission" date="2024-01" db="EMBL/GenBank/DDBJ databases">
        <title>The genomes of 5 underutilized Papilionoideae crops provide insights into root nodulation and disease resistanc.</title>
        <authorList>
            <person name="Jiang F."/>
        </authorList>
    </citation>
    <scope>NUCLEOTIDE SEQUENCE [LARGE SCALE GENOMIC DNA]</scope>
    <source>
        <strain evidence="1">DUOXIRENSHENG_FW03</strain>
        <tissue evidence="1">Leaves</tissue>
    </source>
</reference>
<sequence length="113" mass="12602">MMPCGVLVCCLNTKSNHRGSVISKIVASVPPRGQGRMELKSLSSKNDKYRDGEKRRHCALGERLDKTLATVDLTNEQLLKMLVKTVIQAKSSHRGCITRLFIHYKLLKIPGIA</sequence>
<gene>
    <name evidence="1" type="ORF">VNO78_34508</name>
</gene>
<evidence type="ECO:0000313" key="1">
    <source>
        <dbReference type="EMBL" id="KAK7376565.1"/>
    </source>
</evidence>
<keyword evidence="2" id="KW-1185">Reference proteome</keyword>
<accession>A0AAN9RHJ1</accession>
<name>A0AAN9RHJ1_PSOTE</name>
<dbReference type="Proteomes" id="UP001386955">
    <property type="component" value="Unassembled WGS sequence"/>
</dbReference>
<evidence type="ECO:0000313" key="2">
    <source>
        <dbReference type="Proteomes" id="UP001386955"/>
    </source>
</evidence>
<comment type="caution">
    <text evidence="1">The sequence shown here is derived from an EMBL/GenBank/DDBJ whole genome shotgun (WGS) entry which is preliminary data.</text>
</comment>
<dbReference type="AlphaFoldDB" id="A0AAN9RHJ1"/>
<proteinExistence type="predicted"/>
<organism evidence="1 2">
    <name type="scientific">Psophocarpus tetragonolobus</name>
    <name type="common">Winged bean</name>
    <name type="synonym">Dolichos tetragonolobus</name>
    <dbReference type="NCBI Taxonomy" id="3891"/>
    <lineage>
        <taxon>Eukaryota</taxon>
        <taxon>Viridiplantae</taxon>
        <taxon>Streptophyta</taxon>
        <taxon>Embryophyta</taxon>
        <taxon>Tracheophyta</taxon>
        <taxon>Spermatophyta</taxon>
        <taxon>Magnoliopsida</taxon>
        <taxon>eudicotyledons</taxon>
        <taxon>Gunneridae</taxon>
        <taxon>Pentapetalae</taxon>
        <taxon>rosids</taxon>
        <taxon>fabids</taxon>
        <taxon>Fabales</taxon>
        <taxon>Fabaceae</taxon>
        <taxon>Papilionoideae</taxon>
        <taxon>50 kb inversion clade</taxon>
        <taxon>NPAAA clade</taxon>
        <taxon>indigoferoid/millettioid clade</taxon>
        <taxon>Phaseoleae</taxon>
        <taxon>Psophocarpus</taxon>
    </lineage>
</organism>
<dbReference type="EMBL" id="JAYMYS010000022">
    <property type="protein sequence ID" value="KAK7376565.1"/>
    <property type="molecule type" value="Genomic_DNA"/>
</dbReference>
<protein>
    <submittedName>
        <fullName evidence="1">Uncharacterized protein</fullName>
    </submittedName>
</protein>